<keyword evidence="1" id="KW-0732">Signal</keyword>
<proteinExistence type="predicted"/>
<sequence>MLSTFVLTRTIALSVFLVFAAPHVHTAPLHNVAREKNIAFEHLENLPQEDPDPTGVVVDEERRTCWSVAICRRDAEAAITDGEPFQGEDELAVTTAIM</sequence>
<name>A0A4S4KE67_9APHY</name>
<accession>A0A4S4KE67</accession>
<feature type="chain" id="PRO_5020659615" evidence="1">
    <location>
        <begin position="27"/>
        <end position="98"/>
    </location>
</feature>
<gene>
    <name evidence="2" type="ORF">EW026_g5522</name>
</gene>
<dbReference type="EMBL" id="SGPJ01000247">
    <property type="protein sequence ID" value="THG96286.1"/>
    <property type="molecule type" value="Genomic_DNA"/>
</dbReference>
<dbReference type="Proteomes" id="UP000309038">
    <property type="component" value="Unassembled WGS sequence"/>
</dbReference>
<feature type="signal peptide" evidence="1">
    <location>
        <begin position="1"/>
        <end position="26"/>
    </location>
</feature>
<keyword evidence="3" id="KW-1185">Reference proteome</keyword>
<evidence type="ECO:0000313" key="2">
    <source>
        <dbReference type="EMBL" id="THG96286.1"/>
    </source>
</evidence>
<evidence type="ECO:0000313" key="3">
    <source>
        <dbReference type="Proteomes" id="UP000309038"/>
    </source>
</evidence>
<reference evidence="2 3" key="1">
    <citation type="submission" date="2019-02" db="EMBL/GenBank/DDBJ databases">
        <title>Genome sequencing of the rare red list fungi Phlebia centrifuga.</title>
        <authorList>
            <person name="Buettner E."/>
            <person name="Kellner H."/>
        </authorList>
    </citation>
    <scope>NUCLEOTIDE SEQUENCE [LARGE SCALE GENOMIC DNA]</scope>
    <source>
        <strain evidence="2 3">DSM 108282</strain>
    </source>
</reference>
<evidence type="ECO:0000256" key="1">
    <source>
        <dbReference type="SAM" id="SignalP"/>
    </source>
</evidence>
<organism evidence="2 3">
    <name type="scientific">Hermanssonia centrifuga</name>
    <dbReference type="NCBI Taxonomy" id="98765"/>
    <lineage>
        <taxon>Eukaryota</taxon>
        <taxon>Fungi</taxon>
        <taxon>Dikarya</taxon>
        <taxon>Basidiomycota</taxon>
        <taxon>Agaricomycotina</taxon>
        <taxon>Agaricomycetes</taxon>
        <taxon>Polyporales</taxon>
        <taxon>Meruliaceae</taxon>
        <taxon>Hermanssonia</taxon>
    </lineage>
</organism>
<protein>
    <submittedName>
        <fullName evidence="2">Uncharacterized protein</fullName>
    </submittedName>
</protein>
<dbReference type="AlphaFoldDB" id="A0A4S4KE67"/>
<comment type="caution">
    <text evidence="2">The sequence shown here is derived from an EMBL/GenBank/DDBJ whole genome shotgun (WGS) entry which is preliminary data.</text>
</comment>